<accession>A0A915ZMG6</accession>
<dbReference type="Proteomes" id="UP000684084">
    <property type="component" value="Unassembled WGS sequence"/>
</dbReference>
<evidence type="ECO:0000313" key="2">
    <source>
        <dbReference type="Proteomes" id="UP000684084"/>
    </source>
</evidence>
<dbReference type="EMBL" id="CAGKOT010000042">
    <property type="protein sequence ID" value="CAB5380391.1"/>
    <property type="molecule type" value="Genomic_DNA"/>
</dbReference>
<name>A0A915ZMG6_9GLOM</name>
<proteinExistence type="predicted"/>
<dbReference type="OrthoDB" id="2309270at2759"/>
<evidence type="ECO:0008006" key="3">
    <source>
        <dbReference type="Google" id="ProtNLM"/>
    </source>
</evidence>
<organism evidence="1 2">
    <name type="scientific">Rhizophagus irregularis</name>
    <dbReference type="NCBI Taxonomy" id="588596"/>
    <lineage>
        <taxon>Eukaryota</taxon>
        <taxon>Fungi</taxon>
        <taxon>Fungi incertae sedis</taxon>
        <taxon>Mucoromycota</taxon>
        <taxon>Glomeromycotina</taxon>
        <taxon>Glomeromycetes</taxon>
        <taxon>Glomerales</taxon>
        <taxon>Glomeraceae</taxon>
        <taxon>Rhizophagus</taxon>
    </lineage>
</organism>
<dbReference type="VEuPathDB" id="FungiDB:RhiirFUN_022183"/>
<evidence type="ECO:0000313" key="1">
    <source>
        <dbReference type="EMBL" id="CAB5380391.1"/>
    </source>
</evidence>
<dbReference type="AlphaFoldDB" id="A0A915ZMG6"/>
<gene>
    <name evidence="1" type="ORF">CHRIB12_LOCUS17058</name>
</gene>
<comment type="caution">
    <text evidence="1">The sequence shown here is derived from an EMBL/GenBank/DDBJ whole genome shotgun (WGS) entry which is preliminary data.</text>
</comment>
<reference evidence="1" key="1">
    <citation type="submission" date="2020-05" db="EMBL/GenBank/DDBJ databases">
        <authorList>
            <person name="Rincon C."/>
            <person name="Sanders R I."/>
            <person name="Robbins C."/>
            <person name="Chaturvedi A."/>
        </authorList>
    </citation>
    <scope>NUCLEOTIDE SEQUENCE</scope>
    <source>
        <strain evidence="1">CHB12</strain>
    </source>
</reference>
<sequence length="173" mass="19982">MQVNTSNLNKREFKRIGSRNIAKVCRLKKVVEEKIEVNSGKNNIHFYGNIREYADCGALSAELIWKDKINMAIQLFHVVLSIHNEGIAHHDLRFNIMMLIQKNIKLANLGLHLNKNAFTWRIVETTVPNIPKDYVKIYTESTNSCYTAKDNVDERRYLANDSIPELQPGRNVN</sequence>
<protein>
    <recommendedName>
        <fullName evidence="3">Protein kinase domain-containing protein</fullName>
    </recommendedName>
</protein>